<name>A0A9P5PFN3_9AGAR</name>
<organism evidence="1 2">
    <name type="scientific">Rhodocollybia butyracea</name>
    <dbReference type="NCBI Taxonomy" id="206335"/>
    <lineage>
        <taxon>Eukaryota</taxon>
        <taxon>Fungi</taxon>
        <taxon>Dikarya</taxon>
        <taxon>Basidiomycota</taxon>
        <taxon>Agaricomycotina</taxon>
        <taxon>Agaricomycetes</taxon>
        <taxon>Agaricomycetidae</taxon>
        <taxon>Agaricales</taxon>
        <taxon>Marasmiineae</taxon>
        <taxon>Omphalotaceae</taxon>
        <taxon>Rhodocollybia</taxon>
    </lineage>
</organism>
<dbReference type="Proteomes" id="UP000772434">
    <property type="component" value="Unassembled WGS sequence"/>
</dbReference>
<protein>
    <submittedName>
        <fullName evidence="1">Uncharacterized protein</fullName>
    </submittedName>
</protein>
<evidence type="ECO:0000313" key="1">
    <source>
        <dbReference type="EMBL" id="KAF9062332.1"/>
    </source>
</evidence>
<dbReference type="AlphaFoldDB" id="A0A9P5PFN3"/>
<gene>
    <name evidence="1" type="ORF">BDP27DRAFT_1368918</name>
</gene>
<dbReference type="OrthoDB" id="3257338at2759"/>
<accession>A0A9P5PFN3</accession>
<proteinExistence type="predicted"/>
<dbReference type="EMBL" id="JADNRY010000175">
    <property type="protein sequence ID" value="KAF9062332.1"/>
    <property type="molecule type" value="Genomic_DNA"/>
</dbReference>
<reference evidence="1" key="1">
    <citation type="submission" date="2020-11" db="EMBL/GenBank/DDBJ databases">
        <authorList>
            <consortium name="DOE Joint Genome Institute"/>
            <person name="Ahrendt S."/>
            <person name="Riley R."/>
            <person name="Andreopoulos W."/>
            <person name="Labutti K."/>
            <person name="Pangilinan J."/>
            <person name="Ruiz-Duenas F.J."/>
            <person name="Barrasa J.M."/>
            <person name="Sanchez-Garcia M."/>
            <person name="Camarero S."/>
            <person name="Miyauchi S."/>
            <person name="Serrano A."/>
            <person name="Linde D."/>
            <person name="Babiker R."/>
            <person name="Drula E."/>
            <person name="Ayuso-Fernandez I."/>
            <person name="Pacheco R."/>
            <person name="Padilla G."/>
            <person name="Ferreira P."/>
            <person name="Barriuso J."/>
            <person name="Kellner H."/>
            <person name="Castanera R."/>
            <person name="Alfaro M."/>
            <person name="Ramirez L."/>
            <person name="Pisabarro A.G."/>
            <person name="Kuo A."/>
            <person name="Tritt A."/>
            <person name="Lipzen A."/>
            <person name="He G."/>
            <person name="Yan M."/>
            <person name="Ng V."/>
            <person name="Cullen D."/>
            <person name="Martin F."/>
            <person name="Rosso M.-N."/>
            <person name="Henrissat B."/>
            <person name="Hibbett D."/>
            <person name="Martinez A.T."/>
            <person name="Grigoriev I.V."/>
        </authorList>
    </citation>
    <scope>NUCLEOTIDE SEQUENCE</scope>
    <source>
        <strain evidence="1">AH 40177</strain>
    </source>
</reference>
<sequence length="319" mass="36760">MFKRAHRAAEMREKHVLAYADVCDIMSQENQERWRELVLRWERNPDHAKNPYESSVQPLTLASIKLQLVKEDAQLALQGNQLATIMKRISPMSLIVQGLELEELHWTSLQAVYMPIAALLHSESIVPEGSSGVTKIPLFLPTAVWDAQQECDPRLVDIEWRLRHAACSDELEKMRKHLLSRNWVKNFKASYGHGQRQGSRSATALDSLNSKVEACATRYRNHRDILKAWSSALAKNDASKKELRSLNADDIRELHTAGLEALGEGDRQLSWIWHVQRVDISDNEHLVDRPEHCDGKKNVSLYKRRMYGTLQWEGQQWLE</sequence>
<keyword evidence="2" id="KW-1185">Reference proteome</keyword>
<evidence type="ECO:0000313" key="2">
    <source>
        <dbReference type="Proteomes" id="UP000772434"/>
    </source>
</evidence>
<comment type="caution">
    <text evidence="1">The sequence shown here is derived from an EMBL/GenBank/DDBJ whole genome shotgun (WGS) entry which is preliminary data.</text>
</comment>